<dbReference type="CDD" id="cd06464">
    <property type="entry name" value="ACD_sHsps-like"/>
    <property type="match status" value="1"/>
</dbReference>
<evidence type="ECO:0000313" key="7">
    <source>
        <dbReference type="Proteomes" id="UP000317180"/>
    </source>
</evidence>
<dbReference type="AlphaFoldDB" id="A0A3M8AYU5"/>
<feature type="domain" description="SHSP" evidence="3">
    <location>
        <begin position="87"/>
        <end position="199"/>
    </location>
</feature>
<dbReference type="InterPro" id="IPR008978">
    <property type="entry name" value="HSP20-like_chaperone"/>
</dbReference>
<dbReference type="Pfam" id="PF00011">
    <property type="entry name" value="HSP20"/>
    <property type="match status" value="1"/>
</dbReference>
<dbReference type="InterPro" id="IPR002068">
    <property type="entry name" value="A-crystallin/Hsp20_dom"/>
</dbReference>
<dbReference type="SUPFAM" id="SSF49764">
    <property type="entry name" value="HSP20-like chaperones"/>
    <property type="match status" value="1"/>
</dbReference>
<evidence type="ECO:0000313" key="4">
    <source>
        <dbReference type="EMBL" id="GED24239.1"/>
    </source>
</evidence>
<evidence type="ECO:0000256" key="2">
    <source>
        <dbReference type="RuleBase" id="RU003616"/>
    </source>
</evidence>
<accession>A0A3M8AYU5</accession>
<dbReference type="Proteomes" id="UP000276178">
    <property type="component" value="Unassembled WGS sequence"/>
</dbReference>
<dbReference type="InterPro" id="IPR031107">
    <property type="entry name" value="Small_HSP"/>
</dbReference>
<organism evidence="5 6">
    <name type="scientific">Brevibacillus agri</name>
    <dbReference type="NCBI Taxonomy" id="51101"/>
    <lineage>
        <taxon>Bacteria</taxon>
        <taxon>Bacillati</taxon>
        <taxon>Bacillota</taxon>
        <taxon>Bacilli</taxon>
        <taxon>Bacillales</taxon>
        <taxon>Paenibacillaceae</taxon>
        <taxon>Brevibacillus</taxon>
    </lineage>
</organism>
<dbReference type="OrthoDB" id="1806521at2"/>
<evidence type="ECO:0000256" key="1">
    <source>
        <dbReference type="PROSITE-ProRule" id="PRU00285"/>
    </source>
</evidence>
<comment type="caution">
    <text evidence="5">The sequence shown here is derived from an EMBL/GenBank/DDBJ whole genome shotgun (WGS) entry which is preliminary data.</text>
</comment>
<dbReference type="Gene3D" id="2.60.40.790">
    <property type="match status" value="1"/>
</dbReference>
<gene>
    <name evidence="4" type="ORF">BAG01nite_03410</name>
    <name evidence="5" type="ORF">EB820_09845</name>
</gene>
<name>A0A3M8AYU5_9BACL</name>
<sequence length="199" mass="22649">MKNWQETMKQLQKASQSLAKLNLDKDHPWGALRQMNQIMDANFWENIAALSQKSPNQSPSTAAKVVPTIQKNRKKPATDRPLRVVQVEETEGYPPTDVFLAEQSVIVCCELPGFARDSLELSLVEQKVLEIKGLVKEPDYKGSCVQAERSYGSFHRKIELPAPVIAKGMRAQYQDGLLEIYLQRDADYRERKTTFKAKL</sequence>
<proteinExistence type="inferred from homology"/>
<dbReference type="PROSITE" id="PS01031">
    <property type="entry name" value="SHSP"/>
    <property type="match status" value="1"/>
</dbReference>
<evidence type="ECO:0000313" key="5">
    <source>
        <dbReference type="EMBL" id="RNB56272.1"/>
    </source>
</evidence>
<dbReference type="EMBL" id="RHHN01000029">
    <property type="protein sequence ID" value="RNB56272.1"/>
    <property type="molecule type" value="Genomic_DNA"/>
</dbReference>
<dbReference type="PANTHER" id="PTHR11527">
    <property type="entry name" value="HEAT-SHOCK PROTEIN 20 FAMILY MEMBER"/>
    <property type="match status" value="1"/>
</dbReference>
<reference evidence="4 7" key="2">
    <citation type="submission" date="2019-06" db="EMBL/GenBank/DDBJ databases">
        <title>Whole genome shotgun sequence of Brevibacillus agri NBRC 15538.</title>
        <authorList>
            <person name="Hosoyama A."/>
            <person name="Uohara A."/>
            <person name="Ohji S."/>
            <person name="Ichikawa N."/>
        </authorList>
    </citation>
    <scope>NUCLEOTIDE SEQUENCE [LARGE SCALE GENOMIC DNA]</scope>
    <source>
        <strain evidence="4 7">NBRC 15538</strain>
    </source>
</reference>
<evidence type="ECO:0000259" key="3">
    <source>
        <dbReference type="PROSITE" id="PS01031"/>
    </source>
</evidence>
<dbReference type="RefSeq" id="WP_005833425.1">
    <property type="nucleotide sequence ID" value="NZ_BJOD01000002.1"/>
</dbReference>
<protein>
    <submittedName>
        <fullName evidence="5">Hsp20/alpha crystallin family protein</fullName>
    </submittedName>
</protein>
<dbReference type="GeneID" id="82811022"/>
<reference evidence="5 6" key="1">
    <citation type="submission" date="2018-10" db="EMBL/GenBank/DDBJ databases">
        <title>Phylogenomics of Brevibacillus.</title>
        <authorList>
            <person name="Dunlap C."/>
        </authorList>
    </citation>
    <scope>NUCLEOTIDE SEQUENCE [LARGE SCALE GENOMIC DNA]</scope>
    <source>
        <strain evidence="5 6">NRRL NRS 1219</strain>
    </source>
</reference>
<dbReference type="Proteomes" id="UP000317180">
    <property type="component" value="Unassembled WGS sequence"/>
</dbReference>
<comment type="similarity">
    <text evidence="1 2">Belongs to the small heat shock protein (HSP20) family.</text>
</comment>
<keyword evidence="7" id="KW-1185">Reference proteome</keyword>
<evidence type="ECO:0000313" key="6">
    <source>
        <dbReference type="Proteomes" id="UP000276178"/>
    </source>
</evidence>
<dbReference type="EMBL" id="BJOD01000002">
    <property type="protein sequence ID" value="GED24239.1"/>
    <property type="molecule type" value="Genomic_DNA"/>
</dbReference>